<feature type="transmembrane region" description="Helical" evidence="16">
    <location>
        <begin position="540"/>
        <end position="565"/>
    </location>
</feature>
<feature type="transmembrane region" description="Helical" evidence="16">
    <location>
        <begin position="210"/>
        <end position="229"/>
    </location>
</feature>
<evidence type="ECO:0000256" key="4">
    <source>
        <dbReference type="ARBA" id="ARBA00022692"/>
    </source>
</evidence>
<evidence type="ECO:0000256" key="11">
    <source>
        <dbReference type="ARBA" id="ARBA00023157"/>
    </source>
</evidence>
<evidence type="ECO:0000256" key="1">
    <source>
        <dbReference type="ARBA" id="ARBA00004107"/>
    </source>
</evidence>
<keyword evidence="9" id="KW-0915">Sodium</keyword>
<evidence type="ECO:0000256" key="13">
    <source>
        <dbReference type="ARBA" id="ARBA00023228"/>
    </source>
</evidence>
<dbReference type="Pfam" id="PF01490">
    <property type="entry name" value="Aa_trans"/>
    <property type="match status" value="1"/>
</dbReference>
<keyword evidence="4 16" id="KW-0812">Transmembrane</keyword>
<keyword evidence="6" id="KW-0967">Endosome</keyword>
<evidence type="ECO:0000256" key="10">
    <source>
        <dbReference type="ARBA" id="ARBA00023136"/>
    </source>
</evidence>
<dbReference type="GO" id="GO:0015179">
    <property type="term" value="F:L-amino acid transmembrane transporter activity"/>
    <property type="evidence" value="ECO:0007669"/>
    <property type="project" value="TreeGrafter"/>
</dbReference>
<evidence type="ECO:0000256" key="2">
    <source>
        <dbReference type="ARBA" id="ARBA00004155"/>
    </source>
</evidence>
<protein>
    <recommendedName>
        <fullName evidence="17">Amino acid transporter transmembrane domain-containing protein</fullName>
    </recommendedName>
</protein>
<gene>
    <name evidence="18" type="ORF">OCTVUL_1B018144</name>
</gene>
<evidence type="ECO:0000256" key="12">
    <source>
        <dbReference type="ARBA" id="ARBA00023180"/>
    </source>
</evidence>
<evidence type="ECO:0000256" key="16">
    <source>
        <dbReference type="SAM" id="Phobius"/>
    </source>
</evidence>
<accession>A0AA36BY92</accession>
<comment type="similarity">
    <text evidence="14">Belongs to the amino acid/polyamine transporter 2 family. SLC38A9 subfamily.</text>
</comment>
<evidence type="ECO:0000256" key="3">
    <source>
        <dbReference type="ARBA" id="ARBA00022448"/>
    </source>
</evidence>
<keyword evidence="19" id="KW-1185">Reference proteome</keyword>
<dbReference type="Proteomes" id="UP001162480">
    <property type="component" value="Chromosome 28"/>
</dbReference>
<evidence type="ECO:0000256" key="15">
    <source>
        <dbReference type="SAM" id="MobiDB-lite"/>
    </source>
</evidence>
<dbReference type="GO" id="GO:0046872">
    <property type="term" value="F:metal ion binding"/>
    <property type="evidence" value="ECO:0007669"/>
    <property type="project" value="UniProtKB-KW"/>
</dbReference>
<evidence type="ECO:0000256" key="14">
    <source>
        <dbReference type="ARBA" id="ARBA00038442"/>
    </source>
</evidence>
<keyword evidence="7" id="KW-0029">Amino-acid transport</keyword>
<feature type="transmembrane region" description="Helical" evidence="16">
    <location>
        <begin position="428"/>
        <end position="449"/>
    </location>
</feature>
<keyword evidence="8 16" id="KW-1133">Transmembrane helix</keyword>
<keyword evidence="3" id="KW-0813">Transport</keyword>
<keyword evidence="10 16" id="KW-0472">Membrane</keyword>
<feature type="transmembrane region" description="Helical" evidence="16">
    <location>
        <begin position="571"/>
        <end position="595"/>
    </location>
</feature>
<feature type="compositionally biased region" description="Polar residues" evidence="15">
    <location>
        <begin position="34"/>
        <end position="61"/>
    </location>
</feature>
<evidence type="ECO:0000313" key="18">
    <source>
        <dbReference type="EMBL" id="CAI9742900.1"/>
    </source>
</evidence>
<feature type="region of interest" description="Disordered" evidence="15">
    <location>
        <begin position="1"/>
        <end position="66"/>
    </location>
</feature>
<feature type="transmembrane region" description="Helical" evidence="16">
    <location>
        <begin position="183"/>
        <end position="204"/>
    </location>
</feature>
<organism evidence="18 19">
    <name type="scientific">Octopus vulgaris</name>
    <name type="common">Common octopus</name>
    <dbReference type="NCBI Taxonomy" id="6645"/>
    <lineage>
        <taxon>Eukaryota</taxon>
        <taxon>Metazoa</taxon>
        <taxon>Spiralia</taxon>
        <taxon>Lophotrochozoa</taxon>
        <taxon>Mollusca</taxon>
        <taxon>Cephalopoda</taxon>
        <taxon>Coleoidea</taxon>
        <taxon>Octopodiformes</taxon>
        <taxon>Octopoda</taxon>
        <taxon>Incirrata</taxon>
        <taxon>Octopodidae</taxon>
        <taxon>Octopus</taxon>
    </lineage>
</organism>
<feature type="transmembrane region" description="Helical" evidence="16">
    <location>
        <begin position="607"/>
        <end position="627"/>
    </location>
</feature>
<dbReference type="PANTHER" id="PTHR22950">
    <property type="entry name" value="AMINO ACID TRANSPORTER"/>
    <property type="match status" value="1"/>
</dbReference>
<feature type="transmembrane region" description="Helical" evidence="16">
    <location>
        <begin position="504"/>
        <end position="528"/>
    </location>
</feature>
<sequence length="630" mass="70413">MWRRMDADGSSETQNLLEDYPPGAGGEEEEEDQSQLTGSIQVTSGQRFDPNANISEASSHSEIPVEPNIEVQSLDRNQEIRSKPPKLLITASPESTSNSADQVRRVRNPVQFHNYIQHVDSDPAVCAAISRYKYYKYLEKINANQSDEPTSPLIFTMPDHVVPPQFITIVSISNKIESKQGSLVTIFSLWNTMMGTSILSIPWALKMAGFANGVVLLILMAALMCYSAYRIISITHGMEAKLSLSEGLPLANYGYLDFSDVCQHYLGKFGLYTAITCSLMSLVGGMIVYWILMSNFLYNTVSFFAKTSTGNDSVLCPTSDNTNTSNITDQLSVNFESLYTLANPDINVRLYNKVWDLTSTVPVFLLLLLFPLLNFKSPTFFTKFNSLATISVTYLMIFTVVKATKWGVNIEFKDKFSEHYSPNISSNLAALTGIAALAYFIHNCVLSILRSHKKPENGVRDLTIAFFLVCFTYIFIGVGLYISFPLQKSCIQDNILNNLPLDDSLAFAARACMLLQMVAVFPLLIYVFRVQFFHVVSGNIYPGVLKVVLMNLLMCAISILFACFLPKIGKVIGFVGAFCGFSYALGLPFLIHLISLYEKHQLTWHSFFIHTFFILLGFANFIAQFFISGH</sequence>
<feature type="transmembrane region" description="Helical" evidence="16">
    <location>
        <begin position="461"/>
        <end position="484"/>
    </location>
</feature>
<evidence type="ECO:0000256" key="5">
    <source>
        <dbReference type="ARBA" id="ARBA00022723"/>
    </source>
</evidence>
<feature type="transmembrane region" description="Helical" evidence="16">
    <location>
        <begin position="357"/>
        <end position="375"/>
    </location>
</feature>
<dbReference type="EMBL" id="OX597841">
    <property type="protein sequence ID" value="CAI9742900.1"/>
    <property type="molecule type" value="Genomic_DNA"/>
</dbReference>
<feature type="transmembrane region" description="Helical" evidence="16">
    <location>
        <begin position="269"/>
        <end position="292"/>
    </location>
</feature>
<evidence type="ECO:0000256" key="6">
    <source>
        <dbReference type="ARBA" id="ARBA00022753"/>
    </source>
</evidence>
<feature type="transmembrane region" description="Helical" evidence="16">
    <location>
        <begin position="387"/>
        <end position="408"/>
    </location>
</feature>
<dbReference type="GO" id="GO:0005765">
    <property type="term" value="C:lysosomal membrane"/>
    <property type="evidence" value="ECO:0007669"/>
    <property type="project" value="UniProtKB-SubCell"/>
</dbReference>
<evidence type="ECO:0000313" key="19">
    <source>
        <dbReference type="Proteomes" id="UP001162480"/>
    </source>
</evidence>
<evidence type="ECO:0000256" key="7">
    <source>
        <dbReference type="ARBA" id="ARBA00022970"/>
    </source>
</evidence>
<keyword evidence="5" id="KW-0479">Metal-binding</keyword>
<reference evidence="18" key="1">
    <citation type="submission" date="2023-08" db="EMBL/GenBank/DDBJ databases">
        <authorList>
            <person name="Alioto T."/>
            <person name="Alioto T."/>
            <person name="Gomez Garrido J."/>
        </authorList>
    </citation>
    <scope>NUCLEOTIDE SEQUENCE</scope>
</reference>
<evidence type="ECO:0000256" key="9">
    <source>
        <dbReference type="ARBA" id="ARBA00023053"/>
    </source>
</evidence>
<dbReference type="AlphaFoldDB" id="A0AA36BY92"/>
<evidence type="ECO:0000256" key="8">
    <source>
        <dbReference type="ARBA" id="ARBA00022989"/>
    </source>
</evidence>
<evidence type="ECO:0000259" key="17">
    <source>
        <dbReference type="Pfam" id="PF01490"/>
    </source>
</evidence>
<name>A0AA36BY92_OCTVU</name>
<proteinExistence type="inferred from homology"/>
<comment type="subcellular location">
    <subcellularLocation>
        <location evidence="1">Late endosome membrane</location>
        <topology evidence="1">Multi-pass membrane protein</topology>
    </subcellularLocation>
    <subcellularLocation>
        <location evidence="2">Lysosome membrane</location>
        <topology evidence="2">Multi-pass membrane protein</topology>
    </subcellularLocation>
</comment>
<dbReference type="GO" id="GO:0031902">
    <property type="term" value="C:late endosome membrane"/>
    <property type="evidence" value="ECO:0007669"/>
    <property type="project" value="UniProtKB-SubCell"/>
</dbReference>
<keyword evidence="13" id="KW-0458">Lysosome</keyword>
<keyword evidence="12" id="KW-0325">Glycoprotein</keyword>
<feature type="domain" description="Amino acid transporter transmembrane" evidence="17">
    <location>
        <begin position="185"/>
        <end position="623"/>
    </location>
</feature>
<dbReference type="PANTHER" id="PTHR22950:SF244">
    <property type="entry name" value="NEUTRAL AMINO ACID TRANSPORTER 9"/>
    <property type="match status" value="1"/>
</dbReference>
<dbReference type="InterPro" id="IPR013057">
    <property type="entry name" value="AA_transpt_TM"/>
</dbReference>
<keyword evidence="11" id="KW-1015">Disulfide bond</keyword>